<dbReference type="InterPro" id="IPR014748">
    <property type="entry name" value="Enoyl-CoA_hydra_C"/>
</dbReference>
<name>A0A2T0LR77_9PSEU</name>
<protein>
    <submittedName>
        <fullName evidence="3">Enoyl-CoA hydratase/carnithine racemase</fullName>
    </submittedName>
</protein>
<dbReference type="GO" id="GO:0003824">
    <property type="term" value="F:catalytic activity"/>
    <property type="evidence" value="ECO:0007669"/>
    <property type="project" value="InterPro"/>
</dbReference>
<dbReference type="AlphaFoldDB" id="A0A2T0LR77"/>
<dbReference type="InterPro" id="IPR018376">
    <property type="entry name" value="Enoyl-CoA_hyd/isom_CS"/>
</dbReference>
<dbReference type="PANTHER" id="PTHR43802:SF1">
    <property type="entry name" value="IP11341P-RELATED"/>
    <property type="match status" value="1"/>
</dbReference>
<organism evidence="3 4">
    <name type="scientific">Prauserella shujinwangii</name>
    <dbReference type="NCBI Taxonomy" id="1453103"/>
    <lineage>
        <taxon>Bacteria</taxon>
        <taxon>Bacillati</taxon>
        <taxon>Actinomycetota</taxon>
        <taxon>Actinomycetes</taxon>
        <taxon>Pseudonocardiales</taxon>
        <taxon>Pseudonocardiaceae</taxon>
        <taxon>Prauserella</taxon>
    </lineage>
</organism>
<proteinExistence type="inferred from homology"/>
<dbReference type="PROSITE" id="PS00166">
    <property type="entry name" value="ENOYL_COA_HYDRATASE"/>
    <property type="match status" value="1"/>
</dbReference>
<dbReference type="EMBL" id="PVNH01000008">
    <property type="protein sequence ID" value="PRX45997.1"/>
    <property type="molecule type" value="Genomic_DNA"/>
</dbReference>
<evidence type="ECO:0000313" key="4">
    <source>
        <dbReference type="Proteomes" id="UP000238362"/>
    </source>
</evidence>
<dbReference type="Gene3D" id="3.90.226.10">
    <property type="entry name" value="2-enoyl-CoA Hydratase, Chain A, domain 1"/>
    <property type="match status" value="1"/>
</dbReference>
<dbReference type="Gene3D" id="1.10.12.10">
    <property type="entry name" value="Lyase 2-enoyl-coa Hydratase, Chain A, domain 2"/>
    <property type="match status" value="1"/>
</dbReference>
<reference evidence="3 4" key="1">
    <citation type="submission" date="2018-03" db="EMBL/GenBank/DDBJ databases">
        <title>Genomic Encyclopedia of Type Strains, Phase III (KMG-III): the genomes of soil and plant-associated and newly described type strains.</title>
        <authorList>
            <person name="Whitman W."/>
        </authorList>
    </citation>
    <scope>NUCLEOTIDE SEQUENCE [LARGE SCALE GENOMIC DNA]</scope>
    <source>
        <strain evidence="3 4">CGMCC 4.7125</strain>
    </source>
</reference>
<dbReference type="OrthoDB" id="9777711at2"/>
<dbReference type="CDD" id="cd06558">
    <property type="entry name" value="crotonase-like"/>
    <property type="match status" value="1"/>
</dbReference>
<dbReference type="InterPro" id="IPR029045">
    <property type="entry name" value="ClpP/crotonase-like_dom_sf"/>
</dbReference>
<gene>
    <name evidence="3" type="ORF">B0I33_108144</name>
</gene>
<sequence>MPDYAEITYRVADHVATVTLHRPEARNGYTVRMADELADAFARADADEDVRVAVLTGEGSDFCVGADLSQGGFDFDETGPGAHWQEPAGRVSKQVFAMNKPVIAAIRGAAIGGGITITLSADYRLAATDARFGFVFTRRGIYPEGASAWFLPRLVGLGRAMDWMISGRVFDAEEAQAAGLVHRLHEPERLLDAAYELAADLVANTAPVSVAVTRQLLYRMSGVDSPAPVHEVDSRLIASIPTNPDAVEGVLSFLQKRPPTFTQRVNDDLPDFLPWR</sequence>
<dbReference type="SUPFAM" id="SSF52096">
    <property type="entry name" value="ClpP/crotonase"/>
    <property type="match status" value="1"/>
</dbReference>
<keyword evidence="4" id="KW-1185">Reference proteome</keyword>
<dbReference type="RefSeq" id="WP_106180327.1">
    <property type="nucleotide sequence ID" value="NZ_PVNH01000008.1"/>
</dbReference>
<accession>A0A2T0LR77</accession>
<evidence type="ECO:0000256" key="2">
    <source>
        <dbReference type="RuleBase" id="RU003707"/>
    </source>
</evidence>
<dbReference type="Proteomes" id="UP000238362">
    <property type="component" value="Unassembled WGS sequence"/>
</dbReference>
<dbReference type="InterPro" id="IPR001753">
    <property type="entry name" value="Enoyl-CoA_hydra/iso"/>
</dbReference>
<dbReference type="NCBIfam" id="NF006109">
    <property type="entry name" value="PRK08260.1"/>
    <property type="match status" value="1"/>
</dbReference>
<evidence type="ECO:0000313" key="3">
    <source>
        <dbReference type="EMBL" id="PRX45997.1"/>
    </source>
</evidence>
<dbReference type="Pfam" id="PF00378">
    <property type="entry name" value="ECH_1"/>
    <property type="match status" value="1"/>
</dbReference>
<dbReference type="PANTHER" id="PTHR43802">
    <property type="entry name" value="ENOYL-COA HYDRATASE"/>
    <property type="match status" value="1"/>
</dbReference>
<comment type="similarity">
    <text evidence="1 2">Belongs to the enoyl-CoA hydratase/isomerase family.</text>
</comment>
<evidence type="ECO:0000256" key="1">
    <source>
        <dbReference type="ARBA" id="ARBA00005254"/>
    </source>
</evidence>
<comment type="caution">
    <text evidence="3">The sequence shown here is derived from an EMBL/GenBank/DDBJ whole genome shotgun (WGS) entry which is preliminary data.</text>
</comment>